<name>A0AAV4JQ92_9GAST</name>
<gene>
    <name evidence="2" type="ORF">ElyMa_006959400</name>
</gene>
<comment type="caution">
    <text evidence="2">The sequence shown here is derived from an EMBL/GenBank/DDBJ whole genome shotgun (WGS) entry which is preliminary data.</text>
</comment>
<evidence type="ECO:0000313" key="2">
    <source>
        <dbReference type="EMBL" id="GFS22746.1"/>
    </source>
</evidence>
<reference evidence="2 3" key="1">
    <citation type="journal article" date="2021" name="Elife">
        <title>Chloroplast acquisition without the gene transfer in kleptoplastic sea slugs, Plakobranchus ocellatus.</title>
        <authorList>
            <person name="Maeda T."/>
            <person name="Takahashi S."/>
            <person name="Yoshida T."/>
            <person name="Shimamura S."/>
            <person name="Takaki Y."/>
            <person name="Nagai Y."/>
            <person name="Toyoda A."/>
            <person name="Suzuki Y."/>
            <person name="Arimoto A."/>
            <person name="Ishii H."/>
            <person name="Satoh N."/>
            <person name="Nishiyama T."/>
            <person name="Hasebe M."/>
            <person name="Maruyama T."/>
            <person name="Minagawa J."/>
            <person name="Obokata J."/>
            <person name="Shigenobu S."/>
        </authorList>
    </citation>
    <scope>NUCLEOTIDE SEQUENCE [LARGE SCALE GENOMIC DNA]</scope>
</reference>
<feature type="region of interest" description="Disordered" evidence="1">
    <location>
        <begin position="107"/>
        <end position="127"/>
    </location>
</feature>
<organism evidence="2 3">
    <name type="scientific">Elysia marginata</name>
    <dbReference type="NCBI Taxonomy" id="1093978"/>
    <lineage>
        <taxon>Eukaryota</taxon>
        <taxon>Metazoa</taxon>
        <taxon>Spiralia</taxon>
        <taxon>Lophotrochozoa</taxon>
        <taxon>Mollusca</taxon>
        <taxon>Gastropoda</taxon>
        <taxon>Heterobranchia</taxon>
        <taxon>Euthyneura</taxon>
        <taxon>Panpulmonata</taxon>
        <taxon>Sacoglossa</taxon>
        <taxon>Placobranchoidea</taxon>
        <taxon>Plakobranchidae</taxon>
        <taxon>Elysia</taxon>
    </lineage>
</organism>
<evidence type="ECO:0000256" key="1">
    <source>
        <dbReference type="SAM" id="MobiDB-lite"/>
    </source>
</evidence>
<protein>
    <submittedName>
        <fullName evidence="2">Uncharacterized protein</fullName>
    </submittedName>
</protein>
<accession>A0AAV4JQ92</accession>
<proteinExistence type="predicted"/>
<dbReference type="AlphaFoldDB" id="A0AAV4JQ92"/>
<keyword evidence="3" id="KW-1185">Reference proteome</keyword>
<evidence type="ECO:0000313" key="3">
    <source>
        <dbReference type="Proteomes" id="UP000762676"/>
    </source>
</evidence>
<dbReference type="Proteomes" id="UP000762676">
    <property type="component" value="Unassembled WGS sequence"/>
</dbReference>
<sequence length="127" mass="14094">MEQYHRAKLSRLAESVNETVLEWKIFNSLLLSLGDTSWTGKSLILGPFHCSRARAGCDDPCLGLTWRDREGPPSRDPGLTPCYSEPCTVASPFSSGHRKLAVGNAEYEEMPEQPRRSAVEASKAQEQ</sequence>
<dbReference type="EMBL" id="BMAT01013907">
    <property type="protein sequence ID" value="GFS22746.1"/>
    <property type="molecule type" value="Genomic_DNA"/>
</dbReference>
<feature type="compositionally biased region" description="Basic and acidic residues" evidence="1">
    <location>
        <begin position="112"/>
        <end position="127"/>
    </location>
</feature>